<dbReference type="AlphaFoldDB" id="A0A934QJ15"/>
<dbReference type="GO" id="GO:0022857">
    <property type="term" value="F:transmembrane transporter activity"/>
    <property type="evidence" value="ECO:0007669"/>
    <property type="project" value="InterPro"/>
</dbReference>
<feature type="transmembrane region" description="Helical" evidence="4">
    <location>
        <begin position="277"/>
        <end position="296"/>
    </location>
</feature>
<feature type="domain" description="Major facilitator superfamily (MFS) profile" evidence="5">
    <location>
        <begin position="213"/>
        <end position="409"/>
    </location>
</feature>
<feature type="transmembrane region" description="Helical" evidence="4">
    <location>
        <begin position="75"/>
        <end position="93"/>
    </location>
</feature>
<accession>A0A934QJ15</accession>
<keyword evidence="3 4" id="KW-0472">Membrane</keyword>
<dbReference type="InterPro" id="IPR036259">
    <property type="entry name" value="MFS_trans_sf"/>
</dbReference>
<dbReference type="PROSITE" id="PS50850">
    <property type="entry name" value="MFS"/>
    <property type="match status" value="1"/>
</dbReference>
<evidence type="ECO:0000256" key="3">
    <source>
        <dbReference type="ARBA" id="ARBA00023136"/>
    </source>
</evidence>
<feature type="transmembrane region" description="Helical" evidence="4">
    <location>
        <begin position="166"/>
        <end position="187"/>
    </location>
</feature>
<feature type="transmembrane region" description="Helical" evidence="4">
    <location>
        <begin position="302"/>
        <end position="327"/>
    </location>
</feature>
<organism evidence="6 7">
    <name type="scientific">Rhodovibrio salinarum</name>
    <dbReference type="NCBI Taxonomy" id="1087"/>
    <lineage>
        <taxon>Bacteria</taxon>
        <taxon>Pseudomonadati</taxon>
        <taxon>Pseudomonadota</taxon>
        <taxon>Alphaproteobacteria</taxon>
        <taxon>Rhodospirillales</taxon>
        <taxon>Rhodovibrionaceae</taxon>
        <taxon>Rhodovibrio</taxon>
    </lineage>
</organism>
<name>A0A934QJ15_9PROT</name>
<reference evidence="6" key="2">
    <citation type="journal article" date="2020" name="Microorganisms">
        <title>Osmotic Adaptation and Compatible Solute Biosynthesis of Phototrophic Bacteria as Revealed from Genome Analyses.</title>
        <authorList>
            <person name="Imhoff J.F."/>
            <person name="Rahn T."/>
            <person name="Kunzel S."/>
            <person name="Keller A."/>
            <person name="Neulinger S.C."/>
        </authorList>
    </citation>
    <scope>NUCLEOTIDE SEQUENCE</scope>
    <source>
        <strain evidence="6">DSM 9154</strain>
    </source>
</reference>
<evidence type="ECO:0000256" key="1">
    <source>
        <dbReference type="ARBA" id="ARBA00022692"/>
    </source>
</evidence>
<dbReference type="PANTHER" id="PTHR23534:SF1">
    <property type="entry name" value="MAJOR FACILITATOR SUPERFAMILY PROTEIN"/>
    <property type="match status" value="1"/>
</dbReference>
<sequence>MNQPRTIATVSILALCQALTMTCSALVISITALVGEQLAPRPGLSTLPLALQFLALMSVSPGASQFMKRFGRRAGFTQGSLIGIAGGLSGVFAIQQQSYALYCGTAVLTGAFLAHGMYYRFAAADAVEPAWRSRAISLVMAGGVLAAVLGPQIANHARTLIPDAMFAGGYLAIAGLCGLALLLVQFARIPKPSTEERQAGGRPLGEIVRQPALLMAVFCGMVAYGAMNLIMSVTPPAMMGHQHAFGEAAMVIQWHVFAMFAPSFFTGHLIHRFGVRTVMATGVLANLGAVAINVSGTGMAHFAAGLVLLGLGWNFMFVGGTTLVTELHNAAEKAKVQAFNDVLVFGTVAATALLAGVLYDALGWTAVNLSVVVPLLAALTALVFVPRTKREDAPEQGYATGEAGSPTGS</sequence>
<feature type="transmembrane region" description="Helical" evidence="4">
    <location>
        <begin position="339"/>
        <end position="359"/>
    </location>
</feature>
<dbReference type="InterPro" id="IPR011701">
    <property type="entry name" value="MFS"/>
</dbReference>
<feature type="transmembrane region" description="Helical" evidence="4">
    <location>
        <begin position="212"/>
        <end position="231"/>
    </location>
</feature>
<dbReference type="Pfam" id="PF07690">
    <property type="entry name" value="MFS_1"/>
    <property type="match status" value="1"/>
</dbReference>
<feature type="transmembrane region" description="Helical" evidence="4">
    <location>
        <begin position="46"/>
        <end position="63"/>
    </location>
</feature>
<gene>
    <name evidence="6" type="ORF">CKO21_11850</name>
</gene>
<keyword evidence="2 4" id="KW-1133">Transmembrane helix</keyword>
<dbReference type="EMBL" id="NRRE01000026">
    <property type="protein sequence ID" value="MBK1697936.1"/>
    <property type="molecule type" value="Genomic_DNA"/>
</dbReference>
<feature type="transmembrane region" description="Helical" evidence="4">
    <location>
        <begin position="99"/>
        <end position="123"/>
    </location>
</feature>
<evidence type="ECO:0000256" key="2">
    <source>
        <dbReference type="ARBA" id="ARBA00022989"/>
    </source>
</evidence>
<evidence type="ECO:0000313" key="7">
    <source>
        <dbReference type="Proteomes" id="UP000778970"/>
    </source>
</evidence>
<dbReference type="Proteomes" id="UP000778970">
    <property type="component" value="Unassembled WGS sequence"/>
</dbReference>
<reference evidence="6" key="1">
    <citation type="submission" date="2017-08" db="EMBL/GenBank/DDBJ databases">
        <authorList>
            <person name="Imhoff J.F."/>
            <person name="Rahn T."/>
            <person name="Kuenzel S."/>
            <person name="Neulinger S.C."/>
        </authorList>
    </citation>
    <scope>NUCLEOTIDE SEQUENCE</scope>
    <source>
        <strain evidence="6">DSM 9154</strain>
    </source>
</reference>
<proteinExistence type="predicted"/>
<comment type="caution">
    <text evidence="6">The sequence shown here is derived from an EMBL/GenBank/DDBJ whole genome shotgun (WGS) entry which is preliminary data.</text>
</comment>
<dbReference type="Gene3D" id="1.20.1250.20">
    <property type="entry name" value="MFS general substrate transporter like domains"/>
    <property type="match status" value="1"/>
</dbReference>
<feature type="transmembrane region" description="Helical" evidence="4">
    <location>
        <begin position="135"/>
        <end position="154"/>
    </location>
</feature>
<dbReference type="InterPro" id="IPR020846">
    <property type="entry name" value="MFS_dom"/>
</dbReference>
<feature type="transmembrane region" description="Helical" evidence="4">
    <location>
        <begin position="251"/>
        <end position="270"/>
    </location>
</feature>
<keyword evidence="7" id="KW-1185">Reference proteome</keyword>
<dbReference type="SUPFAM" id="SSF103473">
    <property type="entry name" value="MFS general substrate transporter"/>
    <property type="match status" value="1"/>
</dbReference>
<keyword evidence="1 4" id="KW-0812">Transmembrane</keyword>
<evidence type="ECO:0000256" key="4">
    <source>
        <dbReference type="SAM" id="Phobius"/>
    </source>
</evidence>
<dbReference type="RefSeq" id="WP_081728690.1">
    <property type="nucleotide sequence ID" value="NZ_NRRE01000026.1"/>
</dbReference>
<evidence type="ECO:0000313" key="6">
    <source>
        <dbReference type="EMBL" id="MBK1697936.1"/>
    </source>
</evidence>
<protein>
    <submittedName>
        <fullName evidence="6">MFS transporter</fullName>
    </submittedName>
</protein>
<feature type="transmembrane region" description="Helical" evidence="4">
    <location>
        <begin position="365"/>
        <end position="385"/>
    </location>
</feature>
<dbReference type="PANTHER" id="PTHR23534">
    <property type="entry name" value="MFS PERMEASE"/>
    <property type="match status" value="1"/>
</dbReference>
<feature type="transmembrane region" description="Helical" evidence="4">
    <location>
        <begin position="12"/>
        <end position="34"/>
    </location>
</feature>
<evidence type="ECO:0000259" key="5">
    <source>
        <dbReference type="PROSITE" id="PS50850"/>
    </source>
</evidence>